<gene>
    <name evidence="1" type="ORF">IAC06_01640</name>
</gene>
<proteinExistence type="predicted"/>
<dbReference type="PANTHER" id="PTHR11669:SF8">
    <property type="entry name" value="DNA POLYMERASE III SUBUNIT DELTA"/>
    <property type="match status" value="1"/>
</dbReference>
<evidence type="ECO:0000313" key="2">
    <source>
        <dbReference type="Proteomes" id="UP000823661"/>
    </source>
</evidence>
<organism evidence="1 2">
    <name type="scientific">Candidatus Cryptobacteroides intestinavium</name>
    <dbReference type="NCBI Taxonomy" id="2840766"/>
    <lineage>
        <taxon>Bacteria</taxon>
        <taxon>Pseudomonadati</taxon>
        <taxon>Bacteroidota</taxon>
        <taxon>Bacteroidia</taxon>
        <taxon>Bacteroidales</taxon>
        <taxon>Candidatus Cryptobacteroides</taxon>
    </lineage>
</organism>
<dbReference type="InterPro" id="IPR050238">
    <property type="entry name" value="DNA_Rep/Repair_Clamp_Loader"/>
</dbReference>
<evidence type="ECO:0000313" key="1">
    <source>
        <dbReference type="EMBL" id="MBO8451572.1"/>
    </source>
</evidence>
<name>A0A9D9EPC1_9BACT</name>
<accession>A0A9D9EPC1</accession>
<sequence>MRFADIPGNDDIKRALTSMADSGRVAHAMMFYENEGCGALPLVLAFFQYLNCHNRVDGDSCGECPSCRKVSHLVHPDLHFVFPVNSGTKVSPSEKPVSDLYLKYWRELLLADPYFLESELYSALGIEGKSGNIAVSEAKSILAKLSLSPVEAGYRAVVIWLPEKMNAEAANRLLKVVEEPSEKTLFLFVTHSPEKVLQTIFSRCQSFRVLPLSKEDVARTLHSRFSVSEEQAAVQAGISGGSVGVALNRLGDREDYSGYMSVFRSLMTAVQSRNLMAALEAGEEMAALKSREKQKEFCCYAEDCIRKIYMIRQGMVSLSNATEAEMPFLSSVAAGCRENFCARAAECLDSASSLIDRNVNAKIVFCDLVDRIFMFY</sequence>
<dbReference type="InterPro" id="IPR027417">
    <property type="entry name" value="P-loop_NTPase"/>
</dbReference>
<dbReference type="EMBL" id="JADIMI010000014">
    <property type="protein sequence ID" value="MBO8451572.1"/>
    <property type="molecule type" value="Genomic_DNA"/>
</dbReference>
<reference evidence="1" key="1">
    <citation type="submission" date="2020-10" db="EMBL/GenBank/DDBJ databases">
        <authorList>
            <person name="Gilroy R."/>
        </authorList>
    </citation>
    <scope>NUCLEOTIDE SEQUENCE</scope>
    <source>
        <strain evidence="1">B1-20833</strain>
    </source>
</reference>
<dbReference type="PANTHER" id="PTHR11669">
    <property type="entry name" value="REPLICATION FACTOR C / DNA POLYMERASE III GAMMA-TAU SUBUNIT"/>
    <property type="match status" value="1"/>
</dbReference>
<dbReference type="Proteomes" id="UP000823661">
    <property type="component" value="Unassembled WGS sequence"/>
</dbReference>
<dbReference type="Pfam" id="PF13177">
    <property type="entry name" value="DNA_pol3_delta2"/>
    <property type="match status" value="1"/>
</dbReference>
<protein>
    <submittedName>
        <fullName evidence="1">DNA polymerase III subunit</fullName>
    </submittedName>
</protein>
<dbReference type="AlphaFoldDB" id="A0A9D9EPC1"/>
<comment type="caution">
    <text evidence="1">The sequence shown here is derived from an EMBL/GenBank/DDBJ whole genome shotgun (WGS) entry which is preliminary data.</text>
</comment>
<dbReference type="GO" id="GO:0006261">
    <property type="term" value="P:DNA-templated DNA replication"/>
    <property type="evidence" value="ECO:0007669"/>
    <property type="project" value="TreeGrafter"/>
</dbReference>
<dbReference type="SUPFAM" id="SSF52540">
    <property type="entry name" value="P-loop containing nucleoside triphosphate hydrolases"/>
    <property type="match status" value="1"/>
</dbReference>
<reference evidence="1" key="2">
    <citation type="journal article" date="2021" name="PeerJ">
        <title>Extensive microbial diversity within the chicken gut microbiome revealed by metagenomics and culture.</title>
        <authorList>
            <person name="Gilroy R."/>
            <person name="Ravi A."/>
            <person name="Getino M."/>
            <person name="Pursley I."/>
            <person name="Horton D.L."/>
            <person name="Alikhan N.F."/>
            <person name="Baker D."/>
            <person name="Gharbi K."/>
            <person name="Hall N."/>
            <person name="Watson M."/>
            <person name="Adriaenssens E.M."/>
            <person name="Foster-Nyarko E."/>
            <person name="Jarju S."/>
            <person name="Secka A."/>
            <person name="Antonio M."/>
            <person name="Oren A."/>
            <person name="Chaudhuri R.R."/>
            <person name="La Ragione R."/>
            <person name="Hildebrand F."/>
            <person name="Pallen M.J."/>
        </authorList>
    </citation>
    <scope>NUCLEOTIDE SEQUENCE</scope>
    <source>
        <strain evidence="1">B1-20833</strain>
    </source>
</reference>
<dbReference type="Gene3D" id="3.40.50.300">
    <property type="entry name" value="P-loop containing nucleotide triphosphate hydrolases"/>
    <property type="match status" value="1"/>
</dbReference>